<organism evidence="3 4">
    <name type="scientific">Mycena venus</name>
    <dbReference type="NCBI Taxonomy" id="2733690"/>
    <lineage>
        <taxon>Eukaryota</taxon>
        <taxon>Fungi</taxon>
        <taxon>Dikarya</taxon>
        <taxon>Basidiomycota</taxon>
        <taxon>Agaricomycotina</taxon>
        <taxon>Agaricomycetes</taxon>
        <taxon>Agaricomycetidae</taxon>
        <taxon>Agaricales</taxon>
        <taxon>Marasmiineae</taxon>
        <taxon>Mycenaceae</taxon>
        <taxon>Mycena</taxon>
    </lineage>
</organism>
<reference evidence="3" key="1">
    <citation type="submission" date="2020-05" db="EMBL/GenBank/DDBJ databases">
        <title>Mycena genomes resolve the evolution of fungal bioluminescence.</title>
        <authorList>
            <person name="Tsai I.J."/>
        </authorList>
    </citation>
    <scope>NUCLEOTIDE SEQUENCE</scope>
    <source>
        <strain evidence="3">CCC161011</strain>
    </source>
</reference>
<feature type="domain" description="CxC2-like cysteine cluster KDZ transposase-associated" evidence="2">
    <location>
        <begin position="253"/>
        <end position="353"/>
    </location>
</feature>
<feature type="compositionally biased region" description="Low complexity" evidence="1">
    <location>
        <begin position="135"/>
        <end position="148"/>
    </location>
</feature>
<proteinExistence type="predicted"/>
<comment type="caution">
    <text evidence="3">The sequence shown here is derived from an EMBL/GenBank/DDBJ whole genome shotgun (WGS) entry which is preliminary data.</text>
</comment>
<protein>
    <submittedName>
        <fullName evidence="3">CxC2 domain-containing protein</fullName>
    </submittedName>
</protein>
<sequence length="982" mass="111540">MATASPAQPALPSGVLAGHHKPKKTVVRTEVEKHISRYVQRHVAPPDPSSILPPKHNGHRLGRPRINLGRNHNGYYLGQHFQYCSEKYHTNCTQRYHPISDPPARFLQRHPHLQPLFIARGEAAPTPHSTPGNVASPSTSGSTTASGSNQRQQETLSWIIITMKGSNGELLDDFGDHFDELGRLLLDPEADEETGLICTCGSGLERTTKCYDCTEYAAVCKMCFVAAHFRNPFHWAEVWDNETGFFVRHDISKLDHVIQLGHNWRPCKSPTGERLFTVIDGNGIHSTRLAFCGCREMPPKKIRQLMRARLFPATTKDPHTAFTVNMLKEFQLHNLESKKAAYDYLGAIRRLSDISFTADISNPYAAFLRVVRVFNFLTLKKRSGQFHGIDTILRHRPAGNLLVCNVQYLKVVNKQDKKKFKNMAITGTVNCQCSHVFILSSVDLPHAERFANSNYALAMAVRKHKPTDDFTFKLQIEIDDVDHAATYDIAYELESIKKMRWGVPALHVQGHQDSCTYLFGTAYMECVGHFHGETAEHYWPEANQLGPHVRQMNLGHRQDTIINHHGDWNHKKTMKIASDLAEDLQTAKKKYLEKRNHYIDLSISFQDRVAEWDKMPRESYKQGKEAISTFRSDQKCFMASVGDKVASQTTLGPAIEDEKLFLPSDLTEMERQKMDLVALGAEESRWREGQAFDVLRALQHIVKSISALRNRKLKHDRQQKQNSRAGDQIADAIKHQNHHIESYNSARLALISLNGLTNFLSLTEADLFMKSVQQKRRVGDSKRTDGLLWWAKALATGESDDQGDNDITMADSEHDNDIVVMSGTQMSKRKSGGENSERYLQRYLRKGQKGGYGNWASRTLSESIPSLMTHVGDRVQWFRAEAEMQRWQEQWEQKLAELLRTRRSFSKMQLVWEELASLQPLDSPGAAACARQKAAMYARRTAEAEKKIKEVGHEELLEETANIVAIVESERNTAREFIEALA</sequence>
<keyword evidence="4" id="KW-1185">Reference proteome</keyword>
<dbReference type="InterPro" id="IPR040521">
    <property type="entry name" value="KDZ"/>
</dbReference>
<feature type="region of interest" description="Disordered" evidence="1">
    <location>
        <begin position="122"/>
        <end position="151"/>
    </location>
</feature>
<gene>
    <name evidence="3" type="ORF">MVEN_00003300</name>
</gene>
<feature type="region of interest" description="Disordered" evidence="1">
    <location>
        <begin position="1"/>
        <end position="23"/>
    </location>
</feature>
<name>A0A8H7DFS3_9AGAR</name>
<dbReference type="Pfam" id="PF18803">
    <property type="entry name" value="CxC2"/>
    <property type="match status" value="1"/>
</dbReference>
<dbReference type="InterPro" id="IPR041457">
    <property type="entry name" value="CxC2_KDZ-assoc"/>
</dbReference>
<evidence type="ECO:0000313" key="4">
    <source>
        <dbReference type="Proteomes" id="UP000620124"/>
    </source>
</evidence>
<dbReference type="EMBL" id="JACAZI010000001">
    <property type="protein sequence ID" value="KAF7371487.1"/>
    <property type="molecule type" value="Genomic_DNA"/>
</dbReference>
<dbReference type="OrthoDB" id="3149508at2759"/>
<evidence type="ECO:0000313" key="3">
    <source>
        <dbReference type="EMBL" id="KAF7371487.1"/>
    </source>
</evidence>
<dbReference type="AlphaFoldDB" id="A0A8H7DFS3"/>
<accession>A0A8H7DFS3</accession>
<evidence type="ECO:0000256" key="1">
    <source>
        <dbReference type="SAM" id="MobiDB-lite"/>
    </source>
</evidence>
<dbReference type="Pfam" id="PF18758">
    <property type="entry name" value="KDZ"/>
    <property type="match status" value="1"/>
</dbReference>
<evidence type="ECO:0000259" key="2">
    <source>
        <dbReference type="Pfam" id="PF18803"/>
    </source>
</evidence>
<dbReference type="Proteomes" id="UP000620124">
    <property type="component" value="Unassembled WGS sequence"/>
</dbReference>